<evidence type="ECO:0000313" key="2">
    <source>
        <dbReference type="EMBL" id="PVY42213.1"/>
    </source>
</evidence>
<keyword evidence="1" id="KW-1133">Transmembrane helix</keyword>
<comment type="caution">
    <text evidence="2">The sequence shown here is derived from an EMBL/GenBank/DDBJ whole genome shotgun (WGS) entry which is preliminary data.</text>
</comment>
<gene>
    <name evidence="2" type="ORF">C8E01_10379</name>
</gene>
<accession>A0A2U1B0P1</accession>
<keyword evidence="3" id="KW-1185">Reference proteome</keyword>
<dbReference type="EMBL" id="QEKI01000003">
    <property type="protein sequence ID" value="PVY42213.1"/>
    <property type="molecule type" value="Genomic_DNA"/>
</dbReference>
<reference evidence="2 3" key="1">
    <citation type="submission" date="2018-04" db="EMBL/GenBank/DDBJ databases">
        <title>Genomic Encyclopedia of Type Strains, Phase IV (KMG-IV): sequencing the most valuable type-strain genomes for metagenomic binning, comparative biology and taxonomic classification.</title>
        <authorList>
            <person name="Goeker M."/>
        </authorList>
    </citation>
    <scope>NUCLEOTIDE SEQUENCE [LARGE SCALE GENOMIC DNA]</scope>
    <source>
        <strain evidence="2 3">DSM 100231</strain>
    </source>
</reference>
<feature type="transmembrane region" description="Helical" evidence="1">
    <location>
        <begin position="6"/>
        <end position="23"/>
    </location>
</feature>
<evidence type="ECO:0000256" key="1">
    <source>
        <dbReference type="SAM" id="Phobius"/>
    </source>
</evidence>
<keyword evidence="1" id="KW-0472">Membrane</keyword>
<keyword evidence="1" id="KW-0812">Transmembrane</keyword>
<dbReference type="OrthoDB" id="1524706at2"/>
<dbReference type="Proteomes" id="UP000245466">
    <property type="component" value="Unassembled WGS sequence"/>
</dbReference>
<organism evidence="2 3">
    <name type="scientific">Pontibacter virosus</name>
    <dbReference type="NCBI Taxonomy" id="1765052"/>
    <lineage>
        <taxon>Bacteria</taxon>
        <taxon>Pseudomonadati</taxon>
        <taxon>Bacteroidota</taxon>
        <taxon>Cytophagia</taxon>
        <taxon>Cytophagales</taxon>
        <taxon>Hymenobacteraceae</taxon>
        <taxon>Pontibacter</taxon>
    </lineage>
</organism>
<protein>
    <submittedName>
        <fullName evidence="2">Uncharacterized protein</fullName>
    </submittedName>
</protein>
<sequence>MDTSTIIMGILAMALFVIPIYYIQHRQKSNVNKAMQPFLDAANRHGLQLGQHDFWNEQYGIGLDEANNRLFYWHLDGLKPQEVVVELSAVKQSAVDNVFRDVNGNRIIDSIGLRLTQSGGKSPNLYLPFYDKEGSMMLSGELQLAEKWNAIVLNKIASRQAVQV</sequence>
<dbReference type="RefSeq" id="WP_133242729.1">
    <property type="nucleotide sequence ID" value="NZ_QEKI01000003.1"/>
</dbReference>
<dbReference type="AlphaFoldDB" id="A0A2U1B0P1"/>
<proteinExistence type="predicted"/>
<evidence type="ECO:0000313" key="3">
    <source>
        <dbReference type="Proteomes" id="UP000245466"/>
    </source>
</evidence>
<name>A0A2U1B0P1_9BACT</name>